<dbReference type="InParanoid" id="A0A409WUQ0"/>
<protein>
    <recommendedName>
        <fullName evidence="9">MYND-type domain-containing protein</fullName>
    </recommendedName>
</protein>
<dbReference type="OrthoDB" id="2882874at2759"/>
<feature type="region of interest" description="Disordered" evidence="8">
    <location>
        <begin position="760"/>
        <end position="794"/>
    </location>
</feature>
<evidence type="ECO:0000256" key="7">
    <source>
        <dbReference type="PROSITE-ProRule" id="PRU00134"/>
    </source>
</evidence>
<dbReference type="Proteomes" id="UP000284706">
    <property type="component" value="Unassembled WGS sequence"/>
</dbReference>
<dbReference type="GO" id="GO:0005576">
    <property type="term" value="C:extracellular region"/>
    <property type="evidence" value="ECO:0007669"/>
    <property type="project" value="UniProtKB-SubCell"/>
</dbReference>
<feature type="domain" description="MYND-type" evidence="9">
    <location>
        <begin position="386"/>
        <end position="431"/>
    </location>
</feature>
<proteinExistence type="predicted"/>
<gene>
    <name evidence="10" type="ORF">CVT26_009201</name>
</gene>
<dbReference type="Pfam" id="PF01753">
    <property type="entry name" value="zf-MYND"/>
    <property type="match status" value="1"/>
</dbReference>
<keyword evidence="11" id="KW-1185">Reference proteome</keyword>
<dbReference type="PROSITE" id="PS50865">
    <property type="entry name" value="ZF_MYND_2"/>
    <property type="match status" value="1"/>
</dbReference>
<feature type="compositionally biased region" description="Low complexity" evidence="8">
    <location>
        <begin position="442"/>
        <end position="464"/>
    </location>
</feature>
<evidence type="ECO:0000256" key="2">
    <source>
        <dbReference type="ARBA" id="ARBA00004613"/>
    </source>
</evidence>
<keyword evidence="3" id="KW-0964">Secreted</keyword>
<dbReference type="EMBL" id="NHYE01004776">
    <property type="protein sequence ID" value="PPQ82207.1"/>
    <property type="molecule type" value="Genomic_DNA"/>
</dbReference>
<keyword evidence="5 7" id="KW-0863">Zinc-finger</keyword>
<keyword evidence="6" id="KW-0862">Zinc</keyword>
<evidence type="ECO:0000256" key="4">
    <source>
        <dbReference type="ARBA" id="ARBA00022723"/>
    </source>
</evidence>
<feature type="region of interest" description="Disordered" evidence="8">
    <location>
        <begin position="442"/>
        <end position="465"/>
    </location>
</feature>
<organism evidence="10 11">
    <name type="scientific">Gymnopilus dilepis</name>
    <dbReference type="NCBI Taxonomy" id="231916"/>
    <lineage>
        <taxon>Eukaryota</taxon>
        <taxon>Fungi</taxon>
        <taxon>Dikarya</taxon>
        <taxon>Basidiomycota</taxon>
        <taxon>Agaricomycotina</taxon>
        <taxon>Agaricomycetes</taxon>
        <taxon>Agaricomycetidae</taxon>
        <taxon>Agaricales</taxon>
        <taxon>Agaricineae</taxon>
        <taxon>Hymenogastraceae</taxon>
        <taxon>Gymnopilus</taxon>
    </lineage>
</organism>
<comment type="subcellular location">
    <subcellularLocation>
        <location evidence="1">Host cell</location>
    </subcellularLocation>
    <subcellularLocation>
        <location evidence="2">Secreted</location>
    </subcellularLocation>
</comment>
<evidence type="ECO:0000256" key="3">
    <source>
        <dbReference type="ARBA" id="ARBA00022525"/>
    </source>
</evidence>
<comment type="caution">
    <text evidence="10">The sequence shown here is derived from an EMBL/GenBank/DDBJ whole genome shotgun (WGS) entry which is preliminary data.</text>
</comment>
<dbReference type="InterPro" id="IPR002893">
    <property type="entry name" value="Znf_MYND"/>
</dbReference>
<sequence length="1210" mass="135284">MERLPVGLSPEESGLEFFPESAREAARVVGKALVWCFVNVFGREQGIMGAGRSAPPKQVRPWKLTTSDSDLAEEVGREFRRIGVVPEELHTIAVSGNSTNALMDLAFADLFAQLKLKSPSLVGTTIAPPTYIGFSTFKPVLPDPDVVGSPDDTPALRQFNRAMRYLEKSWNAQPLRVAEVETKVVRQMRTEDVLGMLRRVERRPWGLIREDADGGDVDAAFEYGLRLLTGLGCVSNRTLARVYLIKAATSPASPPLLKARAHSILVDWYLNGRQHDFRPRNFFVSAHHANEAAKYCNLSSSSSSSPLSLSPPGVGAEADDRLLISPAVLGYMARVFERQAVAHPEARVLYKEVVDAVKVRDRHYEMRALRMERKRLRQPNRYRCAAVGCGIQSDTGKMLLQCAGKCDPDKKPSYCSKACQKSDWSNHKPFCAPGLPCSVIDPSSSSPGSSSSSSSLPRASGPASKEGCYQIPVRHRDGSTHFISSSSMKPELLREQYSSSPFSSFAMSISLNCLVLGDSPELLFDVTIPKSEKVAVLKEYIKRKNTPRLDNVHAPHLEMWQVSLPVDGLDARPEHISTMLTDDRKLRLPNKRLSTIFKDGDPDDDFVHIIVKVPEAAVASVSGPSQLLRLNCFISGDRDDQIFCIEIPKDKTVDILKERIKEKWGPRLSHVNSPDLSLWQISFPIVDLPSQDPTTRGPKMRPERKLADLFSTEPDEGHIHIFVRLPGQGAPSRHSGPPPSAFKRTIISVDKVGADRKTFCETRPSDAPSNGGKPRTFASAQEDPDQHIPCNRPTASRDALPLSLLHPIFGQFEDDADHCVPTKEEIGLALEFKEVMTAIYDKEHGRRVALHNVFLADNIRLDPSIITRKVGQYTTDGDLVSGRFRFLIAELKNEVVSGSAEPYFQAILYFLETTRKLAAECVNSNLPCIFVLVFGPYVAFAGATWTDRPTVQMLSPAIPCHYHVTDAKMENMLVRHIAALRRAIPALDQYYREYEANKLSIKRNPIHPYPTSFKSEDGSDKHFRYDSHMKGRNLFFGHLEDDGETRICIKFVRHYCKEGHEFLAARGCAPTLHTVERLPGGMFMVVMADVSENYESLFSFLKSNAEYQLAEEHLEARNALSDKVRACLAEFHQAGFVHGDLRDTNVMPPSKEGSRYQFPVKHRDGSTHFISSSSMKSQFLREMKEHLDQKGVDWSSFGRTDHEVLCWDYL</sequence>
<dbReference type="InterPro" id="IPR045379">
    <property type="entry name" value="Crinkler_N"/>
</dbReference>
<dbReference type="SUPFAM" id="SSF144232">
    <property type="entry name" value="HIT/MYND zinc finger-like"/>
    <property type="match status" value="1"/>
</dbReference>
<reference evidence="10 11" key="1">
    <citation type="journal article" date="2018" name="Evol. Lett.">
        <title>Horizontal gene cluster transfer increased hallucinogenic mushroom diversity.</title>
        <authorList>
            <person name="Reynolds H.T."/>
            <person name="Vijayakumar V."/>
            <person name="Gluck-Thaler E."/>
            <person name="Korotkin H.B."/>
            <person name="Matheny P.B."/>
            <person name="Slot J.C."/>
        </authorList>
    </citation>
    <scope>NUCLEOTIDE SEQUENCE [LARGE SCALE GENOMIC DNA]</scope>
    <source>
        <strain evidence="10 11">SRW20</strain>
    </source>
</reference>
<evidence type="ECO:0000256" key="5">
    <source>
        <dbReference type="ARBA" id="ARBA00022771"/>
    </source>
</evidence>
<evidence type="ECO:0000256" key="1">
    <source>
        <dbReference type="ARBA" id="ARBA00004340"/>
    </source>
</evidence>
<evidence type="ECO:0000313" key="10">
    <source>
        <dbReference type="EMBL" id="PPQ82207.1"/>
    </source>
</evidence>
<evidence type="ECO:0000256" key="6">
    <source>
        <dbReference type="ARBA" id="ARBA00022833"/>
    </source>
</evidence>
<keyword evidence="4" id="KW-0479">Metal-binding</keyword>
<dbReference type="GO" id="GO:0008270">
    <property type="term" value="F:zinc ion binding"/>
    <property type="evidence" value="ECO:0007669"/>
    <property type="project" value="UniProtKB-KW"/>
</dbReference>
<accession>A0A409WUQ0</accession>
<dbReference type="AlphaFoldDB" id="A0A409WUQ0"/>
<evidence type="ECO:0000256" key="8">
    <source>
        <dbReference type="SAM" id="MobiDB-lite"/>
    </source>
</evidence>
<evidence type="ECO:0000259" key="9">
    <source>
        <dbReference type="PROSITE" id="PS50865"/>
    </source>
</evidence>
<evidence type="ECO:0000313" key="11">
    <source>
        <dbReference type="Proteomes" id="UP000284706"/>
    </source>
</evidence>
<dbReference type="Gene3D" id="6.10.140.2220">
    <property type="match status" value="1"/>
</dbReference>
<dbReference type="Pfam" id="PF20147">
    <property type="entry name" value="Crinkler"/>
    <property type="match status" value="2"/>
</dbReference>
<name>A0A409WUQ0_9AGAR</name>
<dbReference type="GO" id="GO:0043657">
    <property type="term" value="C:host cell"/>
    <property type="evidence" value="ECO:0007669"/>
    <property type="project" value="UniProtKB-SubCell"/>
</dbReference>